<organism evidence="10">
    <name type="scientific">Desulfacinum infernum</name>
    <dbReference type="NCBI Taxonomy" id="35837"/>
    <lineage>
        <taxon>Bacteria</taxon>
        <taxon>Pseudomonadati</taxon>
        <taxon>Thermodesulfobacteriota</taxon>
        <taxon>Syntrophobacteria</taxon>
        <taxon>Syntrophobacterales</taxon>
        <taxon>Syntrophobacteraceae</taxon>
        <taxon>Desulfacinum</taxon>
    </lineage>
</organism>
<keyword evidence="2" id="KW-0813">Transport</keyword>
<comment type="caution">
    <text evidence="10">The sequence shown here is derived from an EMBL/GenBank/DDBJ whole genome shotgun (WGS) entry which is preliminary data.</text>
</comment>
<evidence type="ECO:0000256" key="8">
    <source>
        <dbReference type="ARBA" id="ARBA00037998"/>
    </source>
</evidence>
<keyword evidence="3" id="KW-1003">Cell membrane</keyword>
<sequence>MWAQFLIGVLSLGFFYTLTALGFSLIFGVTHAFNLAHGELIVLSGYLAYGLMKTYGWAFWMTLPLCMLVLTGVLAAMHQVLKKVDEPFALNSLVMTFGMALIAQNVMLFFFSADYRLIPATDAAVFSPFGGVSVTPTHLWTFGLSSAATAAVFLVLHRTFLGKALRATIQEREAARLAGIHVDRMKGVAFAIGGMLIGLAGPLFGRLAYLHPAGGLEATLIAIVITIFAGVGHIRSLLLGACILAALESGAALVLGTNWRELVSALILIMLLLWKPHGLLVGKRSAPEL</sequence>
<evidence type="ECO:0000313" key="10">
    <source>
        <dbReference type="EMBL" id="HFK97180.1"/>
    </source>
</evidence>
<dbReference type="PANTHER" id="PTHR11795">
    <property type="entry name" value="BRANCHED-CHAIN AMINO ACID TRANSPORT SYSTEM PERMEASE PROTEIN LIVH"/>
    <property type="match status" value="1"/>
</dbReference>
<dbReference type="EMBL" id="DSTK01000022">
    <property type="protein sequence ID" value="HFK97180.1"/>
    <property type="molecule type" value="Genomic_DNA"/>
</dbReference>
<evidence type="ECO:0000256" key="9">
    <source>
        <dbReference type="SAM" id="Phobius"/>
    </source>
</evidence>
<keyword evidence="5" id="KW-0029">Amino-acid transport</keyword>
<feature type="transmembrane region" description="Helical" evidence="9">
    <location>
        <begin position="262"/>
        <end position="282"/>
    </location>
</feature>
<comment type="subcellular location">
    <subcellularLocation>
        <location evidence="1">Cell membrane</location>
        <topology evidence="1">Multi-pass membrane protein</topology>
    </subcellularLocation>
</comment>
<dbReference type="GO" id="GO:0022857">
    <property type="term" value="F:transmembrane transporter activity"/>
    <property type="evidence" value="ECO:0007669"/>
    <property type="project" value="InterPro"/>
</dbReference>
<evidence type="ECO:0000256" key="7">
    <source>
        <dbReference type="ARBA" id="ARBA00023136"/>
    </source>
</evidence>
<accession>A0A832EJB0</accession>
<evidence type="ECO:0000256" key="6">
    <source>
        <dbReference type="ARBA" id="ARBA00022989"/>
    </source>
</evidence>
<protein>
    <submittedName>
        <fullName evidence="10">Branched-chain amino acid ABC transporter permease</fullName>
    </submittedName>
</protein>
<feature type="transmembrane region" description="Helical" evidence="9">
    <location>
        <begin position="137"/>
        <end position="156"/>
    </location>
</feature>
<keyword evidence="7 9" id="KW-0472">Membrane</keyword>
<evidence type="ECO:0000256" key="4">
    <source>
        <dbReference type="ARBA" id="ARBA00022692"/>
    </source>
</evidence>
<dbReference type="PANTHER" id="PTHR11795:SF445">
    <property type="entry name" value="AMINO ACID ABC TRANSPORTER PERMEASE PROTEIN"/>
    <property type="match status" value="1"/>
</dbReference>
<dbReference type="Pfam" id="PF02653">
    <property type="entry name" value="BPD_transp_2"/>
    <property type="match status" value="1"/>
</dbReference>
<dbReference type="GO" id="GO:0005886">
    <property type="term" value="C:plasma membrane"/>
    <property type="evidence" value="ECO:0007669"/>
    <property type="project" value="UniProtKB-SubCell"/>
</dbReference>
<dbReference type="AlphaFoldDB" id="A0A832EJB0"/>
<evidence type="ECO:0000256" key="3">
    <source>
        <dbReference type="ARBA" id="ARBA00022475"/>
    </source>
</evidence>
<gene>
    <name evidence="10" type="ORF">ENS06_07630</name>
</gene>
<evidence type="ECO:0000256" key="5">
    <source>
        <dbReference type="ARBA" id="ARBA00022970"/>
    </source>
</evidence>
<reference evidence="10" key="1">
    <citation type="journal article" date="2020" name="mSystems">
        <title>Genome- and Community-Level Interaction Insights into Carbon Utilization and Element Cycling Functions of Hydrothermarchaeota in Hydrothermal Sediment.</title>
        <authorList>
            <person name="Zhou Z."/>
            <person name="Liu Y."/>
            <person name="Xu W."/>
            <person name="Pan J."/>
            <person name="Luo Z.H."/>
            <person name="Li M."/>
        </authorList>
    </citation>
    <scope>NUCLEOTIDE SEQUENCE [LARGE SCALE GENOMIC DNA]</scope>
    <source>
        <strain evidence="10">SpSt-456</strain>
    </source>
</reference>
<feature type="transmembrane region" description="Helical" evidence="9">
    <location>
        <begin position="88"/>
        <end position="111"/>
    </location>
</feature>
<dbReference type="CDD" id="cd06582">
    <property type="entry name" value="TM_PBP1_LivH_like"/>
    <property type="match status" value="1"/>
</dbReference>
<feature type="transmembrane region" description="Helical" evidence="9">
    <location>
        <begin position="187"/>
        <end position="204"/>
    </location>
</feature>
<name>A0A832EJB0_9BACT</name>
<keyword evidence="6 9" id="KW-1133">Transmembrane helix</keyword>
<evidence type="ECO:0000256" key="2">
    <source>
        <dbReference type="ARBA" id="ARBA00022448"/>
    </source>
</evidence>
<dbReference type="GO" id="GO:0006865">
    <property type="term" value="P:amino acid transport"/>
    <property type="evidence" value="ECO:0007669"/>
    <property type="project" value="UniProtKB-KW"/>
</dbReference>
<proteinExistence type="inferred from homology"/>
<keyword evidence="4 9" id="KW-0812">Transmembrane</keyword>
<dbReference type="InterPro" id="IPR052157">
    <property type="entry name" value="BCAA_transport_permease"/>
</dbReference>
<feature type="transmembrane region" description="Helical" evidence="9">
    <location>
        <begin position="57"/>
        <end position="76"/>
    </location>
</feature>
<feature type="transmembrane region" description="Helical" evidence="9">
    <location>
        <begin position="6"/>
        <end position="26"/>
    </location>
</feature>
<evidence type="ECO:0000256" key="1">
    <source>
        <dbReference type="ARBA" id="ARBA00004651"/>
    </source>
</evidence>
<comment type="similarity">
    <text evidence="8">Belongs to the binding-protein-dependent transport system permease family. LivHM subfamily.</text>
</comment>
<dbReference type="InterPro" id="IPR001851">
    <property type="entry name" value="ABC_transp_permease"/>
</dbReference>